<keyword evidence="11 14" id="KW-1133">Transmembrane helix</keyword>
<dbReference type="EMBL" id="JAFEMO010000014">
    <property type="protein sequence ID" value="KAH7548453.1"/>
    <property type="molecule type" value="Genomic_DNA"/>
</dbReference>
<keyword evidence="9" id="KW-0418">Kinase</keyword>
<dbReference type="PANTHER" id="PTHR27008:SF592">
    <property type="entry name" value="LEUCINE-RICH REPEAT RECEPTOR-LIKE PROTEIN KINASE FAMILY PROTEIN-RELATED"/>
    <property type="match status" value="1"/>
</dbReference>
<evidence type="ECO:0000256" key="1">
    <source>
        <dbReference type="ARBA" id="ARBA00004370"/>
    </source>
</evidence>
<dbReference type="InterPro" id="IPR013210">
    <property type="entry name" value="LRR_N_plant-typ"/>
</dbReference>
<protein>
    <recommendedName>
        <fullName evidence="16">Protein kinase domain-containing protein</fullName>
    </recommendedName>
</protein>
<comment type="caution">
    <text evidence="17">The sequence shown here is derived from an EMBL/GenBank/DDBJ whole genome shotgun (WGS) entry which is preliminary data.</text>
</comment>
<keyword evidence="18" id="KW-1185">Reference proteome</keyword>
<keyword evidence="12 14" id="KW-0472">Membrane</keyword>
<dbReference type="PANTHER" id="PTHR27008">
    <property type="entry name" value="OS04G0122200 PROTEIN"/>
    <property type="match status" value="1"/>
</dbReference>
<dbReference type="InterPro" id="IPR032675">
    <property type="entry name" value="LRR_dom_sf"/>
</dbReference>
<evidence type="ECO:0000256" key="15">
    <source>
        <dbReference type="SAM" id="SignalP"/>
    </source>
</evidence>
<sequence length="1020" mass="111577">MLSSSNCPTMLLPIWYLFILLLSYSLTTSSTVTIKTQETDRLALLAIKSQLHDPLNFTSSWNNSVPLCLWRGVTCGGTRDQRVAKLDLRSQSIGGRLSPFIGNLSFLWSIHLENNSVYGEIPSEVGRLWRLQHLYLFNNSFSGTIPTSLSNCSNLIRFAASYNNLVGKIPKELGYLSKLKTLSHSDNHLTGQLPAFIGNLSALQIISVEGNRLSGGIPDCFGQLRDLISLNLAVNNFSGMLPPSIYNLSSLLELILTSNRLTGTLPSNIGFILPNLENLYIYGNGFVGLLPSSLSNSSNLERLDVANNHFSGMVSIDFGGLTNIIDVMLGINHLGTGKANDVEFITSLMNSSRMEILGFEDNQFGGVLPHSISNLSTTIIVLAIGMNQISGTIPPGIRNLVKLTGLDFTGNQLTGSIPPAIGELKELQVLGLGGNSLQGSIPFSLGNLTLLNGLTLDSNNLQDNIPSTIGNCQNLIKFTASENRLTGNLPPQILDITTLSLDLDLSDNLLSGPLPSEVGNLKHLVSIKISKNRFSGEIPSTLGDCSNLEYLHMQGNSFSGNIPPPLSSLRSIKELDLSSNNFSGQIPEYFQNLSFLEYLNLSYNNFEGEVPTEGVLKNATKISLLGNEKLCGGLATMHLPSCHSKRSMKSKFSVPKVVAPLLVSCLILSLCFIIIITRRRKAANESSRTLHMEEQFPMVSYADLNKATNEFSSSNLIGQGNFGFVYKGLFSESNMLVAVKVINLQQKGASKSFIAECEALRKIRHRNLTKVITICSSMDFKGVDFKAIVYEYMQNGSLDDWLHQNEDQVDTRNLSLIQRLNVAIDVASAIEYLHHHCQPPIIHADLKPSNILLNQDMVAHVSDFGLAKFLLDNPINAETQPSSIGIKGTIGYVAPEYGLGNDVSISGDVYSFGVLLLEMFTGKRPTDNMFNDGITLHDFAKVSLPERVMEIVEPSLPLELSTVDNNNRRHGEGRAKTEECLVGVIRIGVVCSMESPAERMEMTNVVAKLCALKEKISRRI</sequence>
<feature type="chain" id="PRO_5045044659" description="Protein kinase domain-containing protein" evidence="15">
    <location>
        <begin position="30"/>
        <end position="1020"/>
    </location>
</feature>
<evidence type="ECO:0000256" key="3">
    <source>
        <dbReference type="ARBA" id="ARBA00022527"/>
    </source>
</evidence>
<dbReference type="InterPro" id="IPR000719">
    <property type="entry name" value="Prot_kinase_dom"/>
</dbReference>
<evidence type="ECO:0000256" key="8">
    <source>
        <dbReference type="ARBA" id="ARBA00022741"/>
    </source>
</evidence>
<dbReference type="PROSITE" id="PS50011">
    <property type="entry name" value="PROTEIN_KINASE_DOM"/>
    <property type="match status" value="1"/>
</dbReference>
<dbReference type="SUPFAM" id="SSF52058">
    <property type="entry name" value="L domain-like"/>
    <property type="match status" value="2"/>
</dbReference>
<keyword evidence="5" id="KW-0808">Transferase</keyword>
<reference evidence="17 18" key="1">
    <citation type="submission" date="2021-02" db="EMBL/GenBank/DDBJ databases">
        <title>Plant Genome Project.</title>
        <authorList>
            <person name="Zhang R.-G."/>
        </authorList>
    </citation>
    <scope>NUCLEOTIDE SEQUENCE [LARGE SCALE GENOMIC DNA]</scope>
    <source>
        <tissue evidence="17">Leaves</tissue>
    </source>
</reference>
<dbReference type="Proteomes" id="UP000827721">
    <property type="component" value="Unassembled WGS sequence"/>
</dbReference>
<dbReference type="Gene3D" id="3.80.10.10">
    <property type="entry name" value="Ribonuclease Inhibitor"/>
    <property type="match status" value="3"/>
</dbReference>
<comment type="subcellular location">
    <subcellularLocation>
        <location evidence="1">Membrane</location>
    </subcellularLocation>
</comment>
<comment type="similarity">
    <text evidence="2">Belongs to the protein kinase superfamily. Ser/Thr protein kinase family.</text>
</comment>
<evidence type="ECO:0000256" key="2">
    <source>
        <dbReference type="ARBA" id="ARBA00008684"/>
    </source>
</evidence>
<dbReference type="Pfam" id="PF07714">
    <property type="entry name" value="PK_Tyr_Ser-Thr"/>
    <property type="match status" value="1"/>
</dbReference>
<keyword evidence="4" id="KW-0433">Leucine-rich repeat</keyword>
<name>A0ABQ8H568_9ROSI</name>
<gene>
    <name evidence="17" type="ORF">JRO89_XS14G0135700</name>
</gene>
<dbReference type="InterPro" id="IPR001611">
    <property type="entry name" value="Leu-rich_rpt"/>
</dbReference>
<dbReference type="SUPFAM" id="SSF56112">
    <property type="entry name" value="Protein kinase-like (PK-like)"/>
    <property type="match status" value="1"/>
</dbReference>
<keyword evidence="10 13" id="KW-0067">ATP-binding</keyword>
<evidence type="ECO:0000256" key="12">
    <source>
        <dbReference type="ARBA" id="ARBA00023136"/>
    </source>
</evidence>
<evidence type="ECO:0000313" key="18">
    <source>
        <dbReference type="Proteomes" id="UP000827721"/>
    </source>
</evidence>
<dbReference type="Gene3D" id="3.30.200.20">
    <property type="entry name" value="Phosphorylase Kinase, domain 1"/>
    <property type="match status" value="1"/>
</dbReference>
<dbReference type="InterPro" id="IPR011009">
    <property type="entry name" value="Kinase-like_dom_sf"/>
</dbReference>
<keyword evidence="7" id="KW-0677">Repeat</keyword>
<evidence type="ECO:0000256" key="5">
    <source>
        <dbReference type="ARBA" id="ARBA00022679"/>
    </source>
</evidence>
<feature type="transmembrane region" description="Helical" evidence="14">
    <location>
        <begin position="657"/>
        <end position="676"/>
    </location>
</feature>
<evidence type="ECO:0000256" key="14">
    <source>
        <dbReference type="SAM" id="Phobius"/>
    </source>
</evidence>
<dbReference type="SMART" id="SM00369">
    <property type="entry name" value="LRR_TYP"/>
    <property type="match status" value="8"/>
</dbReference>
<dbReference type="InterPro" id="IPR051809">
    <property type="entry name" value="Plant_receptor-like_S/T_kinase"/>
</dbReference>
<dbReference type="PROSITE" id="PS00107">
    <property type="entry name" value="PROTEIN_KINASE_ATP"/>
    <property type="match status" value="1"/>
</dbReference>
<keyword evidence="8 13" id="KW-0547">Nucleotide-binding</keyword>
<evidence type="ECO:0000313" key="17">
    <source>
        <dbReference type="EMBL" id="KAH7548453.1"/>
    </source>
</evidence>
<evidence type="ECO:0000256" key="6">
    <source>
        <dbReference type="ARBA" id="ARBA00022692"/>
    </source>
</evidence>
<feature type="binding site" evidence="13">
    <location>
        <position position="740"/>
    </location>
    <ligand>
        <name>ATP</name>
        <dbReference type="ChEBI" id="CHEBI:30616"/>
    </ligand>
</feature>
<evidence type="ECO:0000256" key="9">
    <source>
        <dbReference type="ARBA" id="ARBA00022777"/>
    </source>
</evidence>
<dbReference type="InterPro" id="IPR001245">
    <property type="entry name" value="Ser-Thr/Tyr_kinase_cat_dom"/>
</dbReference>
<dbReference type="InterPro" id="IPR003591">
    <property type="entry name" value="Leu-rich_rpt_typical-subtyp"/>
</dbReference>
<accession>A0ABQ8H568</accession>
<evidence type="ECO:0000259" key="16">
    <source>
        <dbReference type="PROSITE" id="PS50011"/>
    </source>
</evidence>
<evidence type="ECO:0000256" key="13">
    <source>
        <dbReference type="PROSITE-ProRule" id="PRU10141"/>
    </source>
</evidence>
<keyword evidence="15" id="KW-0732">Signal</keyword>
<dbReference type="InterPro" id="IPR017441">
    <property type="entry name" value="Protein_kinase_ATP_BS"/>
</dbReference>
<dbReference type="CDD" id="cd14066">
    <property type="entry name" value="STKc_IRAK"/>
    <property type="match status" value="1"/>
</dbReference>
<dbReference type="PROSITE" id="PS00108">
    <property type="entry name" value="PROTEIN_KINASE_ST"/>
    <property type="match status" value="1"/>
</dbReference>
<feature type="domain" description="Protein kinase" evidence="16">
    <location>
        <begin position="711"/>
        <end position="1020"/>
    </location>
</feature>
<dbReference type="Pfam" id="PF08263">
    <property type="entry name" value="LRRNT_2"/>
    <property type="match status" value="1"/>
</dbReference>
<feature type="signal peptide" evidence="15">
    <location>
        <begin position="1"/>
        <end position="29"/>
    </location>
</feature>
<evidence type="ECO:0000256" key="10">
    <source>
        <dbReference type="ARBA" id="ARBA00022840"/>
    </source>
</evidence>
<keyword evidence="3" id="KW-0723">Serine/threonine-protein kinase</keyword>
<evidence type="ECO:0000256" key="7">
    <source>
        <dbReference type="ARBA" id="ARBA00022737"/>
    </source>
</evidence>
<keyword evidence="6 14" id="KW-0812">Transmembrane</keyword>
<organism evidence="17 18">
    <name type="scientific">Xanthoceras sorbifolium</name>
    <dbReference type="NCBI Taxonomy" id="99658"/>
    <lineage>
        <taxon>Eukaryota</taxon>
        <taxon>Viridiplantae</taxon>
        <taxon>Streptophyta</taxon>
        <taxon>Embryophyta</taxon>
        <taxon>Tracheophyta</taxon>
        <taxon>Spermatophyta</taxon>
        <taxon>Magnoliopsida</taxon>
        <taxon>eudicotyledons</taxon>
        <taxon>Gunneridae</taxon>
        <taxon>Pentapetalae</taxon>
        <taxon>rosids</taxon>
        <taxon>malvids</taxon>
        <taxon>Sapindales</taxon>
        <taxon>Sapindaceae</taxon>
        <taxon>Xanthoceroideae</taxon>
        <taxon>Xanthoceras</taxon>
    </lineage>
</organism>
<evidence type="ECO:0000256" key="11">
    <source>
        <dbReference type="ARBA" id="ARBA00022989"/>
    </source>
</evidence>
<evidence type="ECO:0000256" key="4">
    <source>
        <dbReference type="ARBA" id="ARBA00022614"/>
    </source>
</evidence>
<dbReference type="InterPro" id="IPR008271">
    <property type="entry name" value="Ser/Thr_kinase_AS"/>
</dbReference>
<dbReference type="Pfam" id="PF00560">
    <property type="entry name" value="LRR_1"/>
    <property type="match status" value="10"/>
</dbReference>
<dbReference type="Gene3D" id="1.10.510.10">
    <property type="entry name" value="Transferase(Phosphotransferase) domain 1"/>
    <property type="match status" value="1"/>
</dbReference>
<proteinExistence type="inferred from homology"/>
<dbReference type="SMART" id="SM00220">
    <property type="entry name" value="S_TKc"/>
    <property type="match status" value="1"/>
</dbReference>